<evidence type="ECO:0000259" key="1">
    <source>
        <dbReference type="SMART" id="SM01321"/>
    </source>
</evidence>
<dbReference type="InterPro" id="IPR036515">
    <property type="entry name" value="Transposase_17_sf"/>
</dbReference>
<dbReference type="EMBL" id="MBTF01000005">
    <property type="protein sequence ID" value="OOQ60736.1"/>
    <property type="molecule type" value="Genomic_DNA"/>
</dbReference>
<evidence type="ECO:0000313" key="3">
    <source>
        <dbReference type="Proteomes" id="UP000189739"/>
    </source>
</evidence>
<dbReference type="AlphaFoldDB" id="A0A1S9PIF5"/>
<dbReference type="GO" id="GO:0003677">
    <property type="term" value="F:DNA binding"/>
    <property type="evidence" value="ECO:0007669"/>
    <property type="project" value="InterPro"/>
</dbReference>
<dbReference type="PANTHER" id="PTHR33360:SF2">
    <property type="entry name" value="TRANSPOSASE FOR INSERTION SEQUENCE ELEMENT IS200"/>
    <property type="match status" value="1"/>
</dbReference>
<dbReference type="SMART" id="SM01321">
    <property type="entry name" value="Y1_Tnp"/>
    <property type="match status" value="1"/>
</dbReference>
<name>A0A1S9PIF5_9SPHI</name>
<dbReference type="Gene3D" id="3.30.70.1290">
    <property type="entry name" value="Transposase IS200-like"/>
    <property type="match status" value="1"/>
</dbReference>
<dbReference type="NCBIfam" id="NF033573">
    <property type="entry name" value="transpos_IS200"/>
    <property type="match status" value="1"/>
</dbReference>
<proteinExistence type="predicted"/>
<dbReference type="GO" id="GO:0006313">
    <property type="term" value="P:DNA transposition"/>
    <property type="evidence" value="ECO:0007669"/>
    <property type="project" value="InterPro"/>
</dbReference>
<dbReference type="RefSeq" id="WP_078347437.1">
    <property type="nucleotide sequence ID" value="NZ_MBTF01000005.1"/>
</dbReference>
<dbReference type="STRING" id="1792845.BC343_24400"/>
<dbReference type="OrthoDB" id="9797997at2"/>
<dbReference type="Pfam" id="PF01797">
    <property type="entry name" value="Y1_Tnp"/>
    <property type="match status" value="1"/>
</dbReference>
<organism evidence="2 3">
    <name type="scientific">Mucilaginibacter pedocola</name>
    <dbReference type="NCBI Taxonomy" id="1792845"/>
    <lineage>
        <taxon>Bacteria</taxon>
        <taxon>Pseudomonadati</taxon>
        <taxon>Bacteroidota</taxon>
        <taxon>Sphingobacteriia</taxon>
        <taxon>Sphingobacteriales</taxon>
        <taxon>Sphingobacteriaceae</taxon>
        <taxon>Mucilaginibacter</taxon>
    </lineage>
</organism>
<keyword evidence="3" id="KW-1185">Reference proteome</keyword>
<accession>A0A1S9PIF5</accession>
<sequence length="153" mass="18383">MPNSYTQIHIQFVFAVKYRAALIADEWKDELMMFITGIFQHNDHKMLQINTMPDHVHIFIGMRPHQAVSDLIKNVKTESSKWIKAKKFCQGSFAWQEGYGAFSYAKSQVPDVIRYIQNQQKHHQKKTFLEEYREFLTKFEVEWDEQYIFKELE</sequence>
<reference evidence="2 3" key="1">
    <citation type="submission" date="2016-07" db="EMBL/GenBank/DDBJ databases">
        <title>Genomic analysis of zinc-resistant bacterium Mucilaginibacter pedocola TBZ30.</title>
        <authorList>
            <person name="Huang J."/>
            <person name="Tang J."/>
        </authorList>
    </citation>
    <scope>NUCLEOTIDE SEQUENCE [LARGE SCALE GENOMIC DNA]</scope>
    <source>
        <strain evidence="2 3">TBZ30</strain>
    </source>
</reference>
<protein>
    <submittedName>
        <fullName evidence="2">Transposase</fullName>
    </submittedName>
</protein>
<gene>
    <name evidence="2" type="ORF">BC343_24400</name>
</gene>
<dbReference type="InterPro" id="IPR002686">
    <property type="entry name" value="Transposase_17"/>
</dbReference>
<dbReference type="PANTHER" id="PTHR33360">
    <property type="entry name" value="TRANSPOSASE FOR INSERTION SEQUENCE ELEMENT IS200"/>
    <property type="match status" value="1"/>
</dbReference>
<evidence type="ECO:0000313" key="2">
    <source>
        <dbReference type="EMBL" id="OOQ60736.1"/>
    </source>
</evidence>
<comment type="caution">
    <text evidence="2">The sequence shown here is derived from an EMBL/GenBank/DDBJ whole genome shotgun (WGS) entry which is preliminary data.</text>
</comment>
<feature type="domain" description="Transposase IS200-like" evidence="1">
    <location>
        <begin position="5"/>
        <end position="119"/>
    </location>
</feature>
<dbReference type="Proteomes" id="UP000189739">
    <property type="component" value="Unassembled WGS sequence"/>
</dbReference>
<dbReference type="GO" id="GO:0004803">
    <property type="term" value="F:transposase activity"/>
    <property type="evidence" value="ECO:0007669"/>
    <property type="project" value="InterPro"/>
</dbReference>
<dbReference type="SUPFAM" id="SSF143422">
    <property type="entry name" value="Transposase IS200-like"/>
    <property type="match status" value="1"/>
</dbReference>